<dbReference type="Proteomes" id="UP000028252">
    <property type="component" value="Unassembled WGS sequence"/>
</dbReference>
<evidence type="ECO:0000256" key="1">
    <source>
        <dbReference type="SAM" id="Phobius"/>
    </source>
</evidence>
<dbReference type="PANTHER" id="PTHR39327:SF1">
    <property type="entry name" value="BLR5470 PROTEIN"/>
    <property type="match status" value="1"/>
</dbReference>
<dbReference type="eggNOG" id="COG3672">
    <property type="taxonomic scope" value="Bacteria"/>
</dbReference>
<dbReference type="Pfam" id="PF06035">
    <property type="entry name" value="Peptidase_C93"/>
    <property type="match status" value="1"/>
</dbReference>
<dbReference type="OrthoDB" id="5401788at2"/>
<proteinExistence type="predicted"/>
<keyword evidence="1" id="KW-0812">Transmembrane</keyword>
<evidence type="ECO:0000313" key="3">
    <source>
        <dbReference type="Proteomes" id="UP000028252"/>
    </source>
</evidence>
<sequence>MWHDARQLKPKTSKACSITAYLRILKVTTDDSRKSLKRWPAQRYLAALAFLVTLAAAIALTSLASEGVRLSQADINRFREIYGTEAAQRLTAWQSLMNRLTDAPEQTKLKEVNAFFNQVRFLDDIVHWKQEDYWATPVEFLISNGGDCEDFAIAKYYTLKELGVSVDKMSLTYVKALRLNQAHMVLTYYPSPEAMPLVLDNLIGEIKSADQRPDLLHVYTFNGDNLWLSKKGKRSQLVGTSDQLKPWVKLQSRVNANDVNLN</sequence>
<dbReference type="Gene3D" id="3.10.620.30">
    <property type="match status" value="1"/>
</dbReference>
<keyword evidence="1" id="KW-0472">Membrane</keyword>
<gene>
    <name evidence="2" type="ORF">ADIMK_3267</name>
</gene>
<dbReference type="STRING" id="1232683.ADIMK_3267"/>
<reference evidence="2 3" key="1">
    <citation type="submission" date="2014-04" db="EMBL/GenBank/DDBJ databases">
        <title>Marinobacterium kochiensis sp. nov., isolated from sediment sample collected from Kochi backwaters in Kerala, India.</title>
        <authorList>
            <person name="Singh A."/>
            <person name="Pinnaka A.K."/>
        </authorList>
    </citation>
    <scope>NUCLEOTIDE SEQUENCE [LARGE SCALE GENOMIC DNA]</scope>
    <source>
        <strain evidence="2 3">AK27</strain>
    </source>
</reference>
<dbReference type="PANTHER" id="PTHR39327">
    <property type="match status" value="1"/>
</dbReference>
<keyword evidence="3" id="KW-1185">Reference proteome</keyword>
<evidence type="ECO:0000313" key="2">
    <source>
        <dbReference type="EMBL" id="KEA62795.1"/>
    </source>
</evidence>
<protein>
    <recommendedName>
        <fullName evidence="4">T1SS associated transglutaminase-like cysteine proteinase LapP</fullName>
    </recommendedName>
</protein>
<dbReference type="PATRIC" id="fig|1232683.4.peg.3217"/>
<dbReference type="AlphaFoldDB" id="A0A081FW90"/>
<organism evidence="2 3">
    <name type="scientific">Marinobacterium lacunae</name>
    <dbReference type="NCBI Taxonomy" id="1232683"/>
    <lineage>
        <taxon>Bacteria</taxon>
        <taxon>Pseudomonadati</taxon>
        <taxon>Pseudomonadota</taxon>
        <taxon>Gammaproteobacteria</taxon>
        <taxon>Oceanospirillales</taxon>
        <taxon>Oceanospirillaceae</taxon>
        <taxon>Marinobacterium</taxon>
    </lineage>
</organism>
<name>A0A081FW90_9GAMM</name>
<keyword evidence="1" id="KW-1133">Transmembrane helix</keyword>
<dbReference type="EMBL" id="JMQN01000047">
    <property type="protein sequence ID" value="KEA62795.1"/>
    <property type="molecule type" value="Genomic_DNA"/>
</dbReference>
<dbReference type="InterPro" id="IPR010319">
    <property type="entry name" value="Transglutaminase-like_Cys_pept"/>
</dbReference>
<evidence type="ECO:0008006" key="4">
    <source>
        <dbReference type="Google" id="ProtNLM"/>
    </source>
</evidence>
<accession>A0A081FW90</accession>
<comment type="caution">
    <text evidence="2">The sequence shown here is derived from an EMBL/GenBank/DDBJ whole genome shotgun (WGS) entry which is preliminary data.</text>
</comment>
<feature type="transmembrane region" description="Helical" evidence="1">
    <location>
        <begin position="44"/>
        <end position="64"/>
    </location>
</feature>